<organism evidence="8 9">
    <name type="scientific">Sedimentibacter saalensis</name>
    <dbReference type="NCBI Taxonomy" id="130788"/>
    <lineage>
        <taxon>Bacteria</taxon>
        <taxon>Bacillati</taxon>
        <taxon>Bacillota</taxon>
        <taxon>Tissierellia</taxon>
        <taxon>Sedimentibacter</taxon>
    </lineage>
</organism>
<reference evidence="8 9" key="1">
    <citation type="submission" date="2019-07" db="EMBL/GenBank/DDBJ databases">
        <title>Genomic Encyclopedia of Type Strains, Phase I: the one thousand microbial genomes (KMG-I) project.</title>
        <authorList>
            <person name="Kyrpides N."/>
        </authorList>
    </citation>
    <scope>NUCLEOTIDE SEQUENCE [LARGE SCALE GENOMIC DNA]</scope>
    <source>
        <strain evidence="8 9">DSM 13558</strain>
    </source>
</reference>
<dbReference type="OrthoDB" id="9802872at2"/>
<dbReference type="InterPro" id="IPR015421">
    <property type="entry name" value="PyrdxlP-dep_Trfase_major"/>
</dbReference>
<keyword evidence="9" id="KW-1185">Reference proteome</keyword>
<dbReference type="PANTHER" id="PTHR43807:SF20">
    <property type="entry name" value="FI04487P"/>
    <property type="match status" value="1"/>
</dbReference>
<dbReference type="GO" id="GO:0016212">
    <property type="term" value="F:kynurenine-oxoglutarate transaminase activity"/>
    <property type="evidence" value="ECO:0007669"/>
    <property type="project" value="TreeGrafter"/>
</dbReference>
<evidence type="ECO:0000259" key="7">
    <source>
        <dbReference type="Pfam" id="PF00155"/>
    </source>
</evidence>
<dbReference type="InterPro" id="IPR004838">
    <property type="entry name" value="NHTrfase_class1_PyrdxlP-BS"/>
</dbReference>
<dbReference type="CDD" id="cd00609">
    <property type="entry name" value="AAT_like"/>
    <property type="match status" value="1"/>
</dbReference>
<accession>A0A562J7A2</accession>
<evidence type="ECO:0000256" key="2">
    <source>
        <dbReference type="ARBA" id="ARBA00007441"/>
    </source>
</evidence>
<dbReference type="InterPro" id="IPR004839">
    <property type="entry name" value="Aminotransferase_I/II_large"/>
</dbReference>
<evidence type="ECO:0000256" key="3">
    <source>
        <dbReference type="ARBA" id="ARBA00022576"/>
    </source>
</evidence>
<evidence type="ECO:0000313" key="9">
    <source>
        <dbReference type="Proteomes" id="UP000315343"/>
    </source>
</evidence>
<dbReference type="FunFam" id="3.40.640.10:FF:000033">
    <property type="entry name" value="Aspartate aminotransferase"/>
    <property type="match status" value="1"/>
</dbReference>
<feature type="domain" description="Aminotransferase class I/classII large" evidence="7">
    <location>
        <begin position="28"/>
        <end position="378"/>
    </location>
</feature>
<dbReference type="InterPro" id="IPR015424">
    <property type="entry name" value="PyrdxlP-dep_Trfase"/>
</dbReference>
<dbReference type="Gene3D" id="3.90.1150.10">
    <property type="entry name" value="Aspartate Aminotransferase, domain 1"/>
    <property type="match status" value="1"/>
</dbReference>
<dbReference type="InterPro" id="IPR015422">
    <property type="entry name" value="PyrdxlP-dep_Trfase_small"/>
</dbReference>
<gene>
    <name evidence="8" type="ORF">LY60_02606</name>
</gene>
<dbReference type="EC" id="2.6.1.-" evidence="6"/>
<evidence type="ECO:0000256" key="1">
    <source>
        <dbReference type="ARBA" id="ARBA00001933"/>
    </source>
</evidence>
<comment type="cofactor">
    <cofactor evidence="1 6">
        <name>pyridoxal 5'-phosphate</name>
        <dbReference type="ChEBI" id="CHEBI:597326"/>
    </cofactor>
</comment>
<dbReference type="GO" id="GO:0030170">
    <property type="term" value="F:pyridoxal phosphate binding"/>
    <property type="evidence" value="ECO:0007669"/>
    <property type="project" value="InterPro"/>
</dbReference>
<dbReference type="SUPFAM" id="SSF53383">
    <property type="entry name" value="PLP-dependent transferases"/>
    <property type="match status" value="1"/>
</dbReference>
<evidence type="ECO:0000313" key="8">
    <source>
        <dbReference type="EMBL" id="TWH79078.1"/>
    </source>
</evidence>
<dbReference type="AlphaFoldDB" id="A0A562J7A2"/>
<sequence>MKELSKRTSVFTDSVIRRMTRISNEYNAVNLSQGYPDFEPPVEITNRLAQVAAEGPHQYATTWGAQNFREALARKQEHFSGMKVDPNKEIVVTCGSTEAMMAAMMAVTNPGDKVIIFSPFYENYGADTILSGAEPIYVPLNPPNFNFDADLLEEAFKQDAKALILCNPSNPCGKVFTKHELQVIADLAIKYDTYVIADEVYEHIIYAPHKHTYMASLPGMRERTISCSSLSKTYSITGWRLGYVIADERIIDRVKKVHDFLTVGAAAPLMEAAVVGLNFKDDYYLELQRHYTHMKNLFINGLNQIGLKYTEPQGAYYVLVDISEFHYNSDIEFCEWLAREVGVGAVPGSSFFQENVNQYIRFHYAKKDETLNMALEKLSHIYSKARVL</sequence>
<keyword evidence="3 6" id="KW-0032">Aminotransferase</keyword>
<protein>
    <recommendedName>
        <fullName evidence="6">Aminotransferase</fullName>
        <ecNumber evidence="6">2.6.1.-</ecNumber>
    </recommendedName>
</protein>
<dbReference type="RefSeq" id="WP_145084380.1">
    <property type="nucleotide sequence ID" value="NZ_VLKH01000007.1"/>
</dbReference>
<evidence type="ECO:0000256" key="6">
    <source>
        <dbReference type="RuleBase" id="RU000481"/>
    </source>
</evidence>
<dbReference type="EMBL" id="VLKH01000007">
    <property type="protein sequence ID" value="TWH79078.1"/>
    <property type="molecule type" value="Genomic_DNA"/>
</dbReference>
<dbReference type="GO" id="GO:0005737">
    <property type="term" value="C:cytoplasm"/>
    <property type="evidence" value="ECO:0007669"/>
    <property type="project" value="TreeGrafter"/>
</dbReference>
<comment type="similarity">
    <text evidence="2 6">Belongs to the class-I pyridoxal-phosphate-dependent aminotransferase family.</text>
</comment>
<dbReference type="Pfam" id="PF00155">
    <property type="entry name" value="Aminotran_1_2"/>
    <property type="match status" value="1"/>
</dbReference>
<comment type="caution">
    <text evidence="8">The sequence shown here is derived from an EMBL/GenBank/DDBJ whole genome shotgun (WGS) entry which is preliminary data.</text>
</comment>
<dbReference type="InterPro" id="IPR051326">
    <property type="entry name" value="Kynurenine-oxoglutarate_AT"/>
</dbReference>
<keyword evidence="4 6" id="KW-0808">Transferase</keyword>
<proteinExistence type="inferred from homology"/>
<dbReference type="Proteomes" id="UP000315343">
    <property type="component" value="Unassembled WGS sequence"/>
</dbReference>
<keyword evidence="5" id="KW-0663">Pyridoxal phosphate</keyword>
<dbReference type="PROSITE" id="PS00105">
    <property type="entry name" value="AA_TRANSFER_CLASS_1"/>
    <property type="match status" value="1"/>
</dbReference>
<name>A0A562J7A2_9FIRM</name>
<evidence type="ECO:0000256" key="4">
    <source>
        <dbReference type="ARBA" id="ARBA00022679"/>
    </source>
</evidence>
<evidence type="ECO:0000256" key="5">
    <source>
        <dbReference type="ARBA" id="ARBA00022898"/>
    </source>
</evidence>
<dbReference type="PANTHER" id="PTHR43807">
    <property type="entry name" value="FI04487P"/>
    <property type="match status" value="1"/>
</dbReference>
<dbReference type="Gene3D" id="3.40.640.10">
    <property type="entry name" value="Type I PLP-dependent aspartate aminotransferase-like (Major domain)"/>
    <property type="match status" value="1"/>
</dbReference>